<dbReference type="EMBL" id="CAJGYM010000014">
    <property type="protein sequence ID" value="CAD6190235.1"/>
    <property type="molecule type" value="Genomic_DNA"/>
</dbReference>
<feature type="region of interest" description="Disordered" evidence="1">
    <location>
        <begin position="182"/>
        <end position="204"/>
    </location>
</feature>
<protein>
    <submittedName>
        <fullName evidence="2">Uncharacterized protein</fullName>
    </submittedName>
</protein>
<reference evidence="2" key="1">
    <citation type="submission" date="2020-10" db="EMBL/GenBank/DDBJ databases">
        <authorList>
            <person name="Kikuchi T."/>
        </authorList>
    </citation>
    <scope>NUCLEOTIDE SEQUENCE</scope>
    <source>
        <strain evidence="2">NKZ352</strain>
    </source>
</reference>
<comment type="caution">
    <text evidence="2">The sequence shown here is derived from an EMBL/GenBank/DDBJ whole genome shotgun (WGS) entry which is preliminary data.</text>
</comment>
<evidence type="ECO:0000313" key="3">
    <source>
        <dbReference type="Proteomes" id="UP000835052"/>
    </source>
</evidence>
<accession>A0A8S1H3Y1</accession>
<sequence>MSCPSSRGLCCRIGALVGGGCREKDACISRLFLVRKSAQKVESCTLASPRLPCSLAGSSQAYMRPFLCQERVLWGEAIFSFRARQFDGGVLLLGCREKRASPNRTFSEPIATYQRLDLRLQCTLEPEVEASDSGSTASLWGLKQRSLARALKAWAGDSASGFIDSRGGWGVRVRRPLPATVTARENSGSGPDPAGQNQVQKGEENTLFNFTVQSVRFDAALGVRRRPASIPSHRST</sequence>
<gene>
    <name evidence="2" type="ORF">CAUJ_LOCUS6154</name>
</gene>
<name>A0A8S1H3Y1_9PELO</name>
<evidence type="ECO:0000256" key="1">
    <source>
        <dbReference type="SAM" id="MobiDB-lite"/>
    </source>
</evidence>
<feature type="compositionally biased region" description="Polar residues" evidence="1">
    <location>
        <begin position="183"/>
        <end position="204"/>
    </location>
</feature>
<dbReference type="Proteomes" id="UP000835052">
    <property type="component" value="Unassembled WGS sequence"/>
</dbReference>
<keyword evidence="3" id="KW-1185">Reference proteome</keyword>
<organism evidence="2 3">
    <name type="scientific">Caenorhabditis auriculariae</name>
    <dbReference type="NCBI Taxonomy" id="2777116"/>
    <lineage>
        <taxon>Eukaryota</taxon>
        <taxon>Metazoa</taxon>
        <taxon>Ecdysozoa</taxon>
        <taxon>Nematoda</taxon>
        <taxon>Chromadorea</taxon>
        <taxon>Rhabditida</taxon>
        <taxon>Rhabditina</taxon>
        <taxon>Rhabditomorpha</taxon>
        <taxon>Rhabditoidea</taxon>
        <taxon>Rhabditidae</taxon>
        <taxon>Peloderinae</taxon>
        <taxon>Caenorhabditis</taxon>
    </lineage>
</organism>
<proteinExistence type="predicted"/>
<evidence type="ECO:0000313" key="2">
    <source>
        <dbReference type="EMBL" id="CAD6190235.1"/>
    </source>
</evidence>
<dbReference type="AlphaFoldDB" id="A0A8S1H3Y1"/>